<reference evidence="1 2" key="1">
    <citation type="journal article" date="2006" name="PLoS Genet.">
        <title>Comparative genomics of emerging human ehrlichiosis agents.</title>
        <authorList>
            <person name="Dunning Hotopp J.C."/>
            <person name="Lin M."/>
            <person name="Madupu R."/>
            <person name="Crabtree J."/>
            <person name="Angiuoli S.V."/>
            <person name="Eisen J.A."/>
            <person name="Seshadri R."/>
            <person name="Ren Q."/>
            <person name="Wu M."/>
            <person name="Utterback T.R."/>
            <person name="Smith S."/>
            <person name="Lewis M."/>
            <person name="Khouri H."/>
            <person name="Zhang C."/>
            <person name="Niu H."/>
            <person name="Lin Q."/>
            <person name="Ohashi N."/>
            <person name="Zhi N."/>
            <person name="Nelson W."/>
            <person name="Brinkac L.M."/>
            <person name="Dodson R.J."/>
            <person name="Rosovitz M.J."/>
            <person name="Sundaram J."/>
            <person name="Daugherty S.C."/>
            <person name="Davidsen T."/>
            <person name="Durkin A.S."/>
            <person name="Gwinn M."/>
            <person name="Haft D.H."/>
            <person name="Selengut J.D."/>
            <person name="Sullivan S.A."/>
            <person name="Zafar N."/>
            <person name="Zhou L."/>
            <person name="Benahmed F."/>
            <person name="Forberger H."/>
            <person name="Halpin R."/>
            <person name="Mulligan S."/>
            <person name="Robinson J."/>
            <person name="White O."/>
            <person name="Rikihisa Y."/>
            <person name="Tettelin H."/>
        </authorList>
    </citation>
    <scope>NUCLEOTIDE SEQUENCE [LARGE SCALE GENOMIC DNA]</scope>
    <source>
        <strain evidence="2">ATCC CRL-10679 / Arkansas</strain>
    </source>
</reference>
<dbReference type="EMBL" id="CP000236">
    <property type="protein sequence ID" value="ABD44674.1"/>
    <property type="molecule type" value="Genomic_DNA"/>
</dbReference>
<protein>
    <submittedName>
        <fullName evidence="1">Uncharacterized protein</fullName>
    </submittedName>
</protein>
<dbReference type="AlphaFoldDB" id="Q2GFE9"/>
<name>Q2GFE9_EHRCR</name>
<dbReference type="KEGG" id="ech:ECH_1049"/>
<dbReference type="Proteomes" id="UP000008320">
    <property type="component" value="Chromosome"/>
</dbReference>
<proteinExistence type="predicted"/>
<dbReference type="HOGENOM" id="CLU_3403289_0_0_5"/>
<keyword evidence="2" id="KW-1185">Reference proteome</keyword>
<dbReference type="STRING" id="205920.ECH_1049"/>
<evidence type="ECO:0000313" key="2">
    <source>
        <dbReference type="Proteomes" id="UP000008320"/>
    </source>
</evidence>
<sequence length="30" mass="3728">MWFWYFNVNNSYVLLYIRYGTVLKMSNAFS</sequence>
<organism evidence="1 2">
    <name type="scientific">Ehrlichia chaffeensis (strain ATCC CRL-10679 / Arkansas)</name>
    <dbReference type="NCBI Taxonomy" id="205920"/>
    <lineage>
        <taxon>Bacteria</taxon>
        <taxon>Pseudomonadati</taxon>
        <taxon>Pseudomonadota</taxon>
        <taxon>Alphaproteobacteria</taxon>
        <taxon>Rickettsiales</taxon>
        <taxon>Anaplasmataceae</taxon>
        <taxon>Ehrlichia</taxon>
    </lineage>
</organism>
<gene>
    <name evidence="1" type="ordered locus">ECH_1049</name>
</gene>
<evidence type="ECO:0000313" key="1">
    <source>
        <dbReference type="EMBL" id="ABD44674.1"/>
    </source>
</evidence>
<accession>Q2GFE9</accession>